<proteinExistence type="predicted"/>
<keyword evidence="1" id="KW-1133">Transmembrane helix</keyword>
<comment type="caution">
    <text evidence="2">The sequence shown here is derived from an EMBL/GenBank/DDBJ whole genome shotgun (WGS) entry which is preliminary data.</text>
</comment>
<evidence type="ECO:0000313" key="2">
    <source>
        <dbReference type="EMBL" id="OGG41306.1"/>
    </source>
</evidence>
<evidence type="ECO:0000313" key="3">
    <source>
        <dbReference type="Proteomes" id="UP000176996"/>
    </source>
</evidence>
<sequence length="129" mass="13936">MYKKILMIMFLVTVMISKTESIARSEGTNTGGPETRVDTRVPGASIELPDPLGGGTIIDLLRKIVDWLQKIANPIAAIMIIYGAYQILFAGGEAEKVKTGRNTIIYAAVGYGIILIGWGLTSIISEFFG</sequence>
<keyword evidence="1" id="KW-0472">Membrane</keyword>
<evidence type="ECO:0008006" key="4">
    <source>
        <dbReference type="Google" id="ProtNLM"/>
    </source>
</evidence>
<feature type="transmembrane region" description="Helical" evidence="1">
    <location>
        <begin position="103"/>
        <end position="124"/>
    </location>
</feature>
<feature type="transmembrane region" description="Helical" evidence="1">
    <location>
        <begin position="71"/>
        <end position="91"/>
    </location>
</feature>
<gene>
    <name evidence="2" type="ORF">A3A21_04105</name>
</gene>
<reference evidence="2 3" key="1">
    <citation type="journal article" date="2016" name="Nat. Commun.">
        <title>Thousands of microbial genomes shed light on interconnected biogeochemical processes in an aquifer system.</title>
        <authorList>
            <person name="Anantharaman K."/>
            <person name="Brown C.T."/>
            <person name="Hug L.A."/>
            <person name="Sharon I."/>
            <person name="Castelle C.J."/>
            <person name="Probst A.J."/>
            <person name="Thomas B.C."/>
            <person name="Singh A."/>
            <person name="Wilkins M.J."/>
            <person name="Karaoz U."/>
            <person name="Brodie E.L."/>
            <person name="Williams K.H."/>
            <person name="Hubbard S.S."/>
            <person name="Banfield J.F."/>
        </authorList>
    </citation>
    <scope>NUCLEOTIDE SEQUENCE [LARGE SCALE GENOMIC DNA]</scope>
</reference>
<dbReference type="Proteomes" id="UP000176996">
    <property type="component" value="Unassembled WGS sequence"/>
</dbReference>
<protein>
    <recommendedName>
        <fullName evidence="4">TrbC/VIRB2 family protein</fullName>
    </recommendedName>
</protein>
<evidence type="ECO:0000256" key="1">
    <source>
        <dbReference type="SAM" id="Phobius"/>
    </source>
</evidence>
<keyword evidence="1" id="KW-0812">Transmembrane</keyword>
<name>A0A1F6BWH8_9BACT</name>
<accession>A0A1F6BWH8</accession>
<dbReference type="EMBL" id="MFKK01000013">
    <property type="protein sequence ID" value="OGG41306.1"/>
    <property type="molecule type" value="Genomic_DNA"/>
</dbReference>
<organism evidence="2 3">
    <name type="scientific">Candidatus Jorgensenbacteria bacterium RIFCSPLOWO2_01_FULL_45_25b</name>
    <dbReference type="NCBI Taxonomy" id="1798471"/>
    <lineage>
        <taxon>Bacteria</taxon>
        <taxon>Candidatus Joergenseniibacteriota</taxon>
    </lineage>
</organism>
<dbReference type="InterPro" id="IPR043993">
    <property type="entry name" value="T4SS_pilin"/>
</dbReference>
<dbReference type="Pfam" id="PF18895">
    <property type="entry name" value="T4SS_pilin"/>
    <property type="match status" value="1"/>
</dbReference>
<dbReference type="STRING" id="1798471.A3A21_04105"/>
<dbReference type="AlphaFoldDB" id="A0A1F6BWH8"/>